<feature type="domain" description="SLH" evidence="4">
    <location>
        <begin position="29"/>
        <end position="87"/>
    </location>
</feature>
<dbReference type="PANTHER" id="PTHR43308">
    <property type="entry name" value="OUTER MEMBRANE PROTEIN ALPHA-RELATED"/>
    <property type="match status" value="1"/>
</dbReference>
<dbReference type="InterPro" id="IPR008964">
    <property type="entry name" value="Invasin/intimin_cell_adhesion"/>
</dbReference>
<dbReference type="SUPFAM" id="SSF49373">
    <property type="entry name" value="Invasin/intimin cell-adhesion fragments"/>
    <property type="match status" value="2"/>
</dbReference>
<dbReference type="InterPro" id="IPR001119">
    <property type="entry name" value="SLH_dom"/>
</dbReference>
<evidence type="ECO:0000259" key="4">
    <source>
        <dbReference type="PROSITE" id="PS51272"/>
    </source>
</evidence>
<name>A0A4R2TH60_9FIRM</name>
<accession>A0A4R2TH60</accession>
<reference evidence="5 6" key="1">
    <citation type="submission" date="2019-03" db="EMBL/GenBank/DDBJ databases">
        <title>Genomic Encyclopedia of Type Strains, Phase IV (KMG-IV): sequencing the most valuable type-strain genomes for metagenomic binning, comparative biology and taxonomic classification.</title>
        <authorList>
            <person name="Goeker M."/>
        </authorList>
    </citation>
    <scope>NUCLEOTIDE SEQUENCE [LARGE SCALE GENOMIC DNA]</scope>
    <source>
        <strain evidence="5 6">DSM 100013</strain>
    </source>
</reference>
<comment type="caution">
    <text evidence="5">The sequence shown here is derived from an EMBL/GenBank/DDBJ whole genome shotgun (WGS) entry which is preliminary data.</text>
</comment>
<dbReference type="Proteomes" id="UP000295504">
    <property type="component" value="Unassembled WGS sequence"/>
</dbReference>
<organism evidence="5 6">
    <name type="scientific">Serpentinicella alkaliphila</name>
    <dbReference type="NCBI Taxonomy" id="1734049"/>
    <lineage>
        <taxon>Bacteria</taxon>
        <taxon>Bacillati</taxon>
        <taxon>Bacillota</taxon>
        <taxon>Clostridia</taxon>
        <taxon>Peptostreptococcales</taxon>
        <taxon>Natronincolaceae</taxon>
        <taxon>Serpentinicella</taxon>
    </lineage>
</organism>
<dbReference type="SMART" id="SM00635">
    <property type="entry name" value="BID_2"/>
    <property type="match status" value="2"/>
</dbReference>
<dbReference type="PANTHER" id="PTHR43308:SF5">
    <property type="entry name" value="S-LAYER PROTEIN _ PEPTIDOGLYCAN ENDO-BETA-N-ACETYLGLUCOSAMINIDASE"/>
    <property type="match status" value="1"/>
</dbReference>
<feature type="signal peptide" evidence="3">
    <location>
        <begin position="1"/>
        <end position="31"/>
    </location>
</feature>
<keyword evidence="6" id="KW-1185">Reference proteome</keyword>
<dbReference type="Gene3D" id="2.60.40.1080">
    <property type="match status" value="2"/>
</dbReference>
<dbReference type="Pfam" id="PF02368">
    <property type="entry name" value="Big_2"/>
    <property type="match status" value="2"/>
</dbReference>
<dbReference type="OrthoDB" id="1947361at2"/>
<protein>
    <submittedName>
        <fullName evidence="5">Ig-like protein group 2</fullName>
    </submittedName>
</protein>
<evidence type="ECO:0000256" key="1">
    <source>
        <dbReference type="ARBA" id="ARBA00022737"/>
    </source>
</evidence>
<feature type="domain" description="SLH" evidence="4">
    <location>
        <begin position="88"/>
        <end position="151"/>
    </location>
</feature>
<evidence type="ECO:0000313" key="6">
    <source>
        <dbReference type="Proteomes" id="UP000295504"/>
    </source>
</evidence>
<evidence type="ECO:0000256" key="3">
    <source>
        <dbReference type="SAM" id="SignalP"/>
    </source>
</evidence>
<evidence type="ECO:0000256" key="2">
    <source>
        <dbReference type="SAM" id="MobiDB-lite"/>
    </source>
</evidence>
<sequence>MKKLILSSKKRLLSLFLSTILVLTPLTSTYASQPKDVKDHWAKEVITEWVNKGLANGYPDGNFKPNSLITRAEFMTLTNKAFGFTEEEEISFSDVSENAWYSKAIKIAKAAGYIGGYPDGTIKPINSITRQEVAIIIAKIKGLENNPSYSNIFTDANSIPTWSKGQIGALVHEGYMSGYPDGSFKASNSITRAEALVTLNRVLDPGVWIINETGTYGPSTGADIYYGDVTIKADGSILQNIIITGNLTITEDVGEGEVTLNNVIVEGNTYIRGGGPDSIYINGGDYKNIIIQKQGGKLRVVMINDKGASLIVAEESKDTEIILEGTFDKVDINTSGVFLKIQGDTRIKEIKIDNKAEDVTISTSKDTVIDLVTTDTLTNIINEGRIIRAEGTAVEASNYKSNLPDNLQPRPPSQSSGGGGGGGPSSIAVNAISVSPTTMTLIAGGVTGTIIATVSPNSATNKNVIWSSDNEAVATVVNGMVVPVAEGTAIIKATSSSDITKSAACVVTVTAPINNEPKLIVSPPQVTIDSLFNQAFTLTIQNDTVVNSVYANHISLGGVFEGINISNVDRTNDTTITATLYGNLTHTGVGRITLDADALMNSTNSLYIDVIVSDGIEVPVSAISVTGSDTVIDGQTLQLGLTIVPTNATNKEVTWSVTNETGEATIDSNGLLSAVKEGTVTVKATSKNDSSVFGEKHITITPPALSILNVNVSGTAKVGETLTLDIYMSDGQSAGDRVEYFAAVQESENSLNAIGYITVNSNTMTIPSTFELNEGGSTSIIGKHIDFGAKLKDVINSRIADRVGPISPATDLTYAINVSPVVGGTATVDVNKSVAAAGEIVSVTISDIQSGKQFKSILVNGGAIATTEISEGASYTFVMPSASATVVVEIEDEPIVTYSVTLSPVVGGTATVNVDKSSAEAGELITVTISDIQSGKQFKSILVNGGAIATTEISEGASYTFVMPSASATVVVEIEDEPIVTYSVTVSPVVGGTATVNVDKSSAEAGELITVTISDIQSGKQFKSILVNGGAIATTEISEGASYSFVMPSASATVVVEIEDEPIVTYSVTVSPVVGGTATVNVDKSSAEAGELITVTISDIQSGKQFKSIQVNGGAIATTEISEGASYTFVMPSASATVVVEIEDEPIVTYSVTVSPVVGGTATVNVDKSVAAAGEIVSVTISNIQSGKQFKSILVNGGAIATTEISEVASYTFVMPSASATVVVEIEDEPIASPQGLLLDAEAGTNFTGVLYTRGGNIYYNKQDNNGIWDTEALIGVGLEGKLAIDGSDKPHVVYTTPENKIGYRKYDVSGWIEEVLIESNNSGACSKPDIAVDGNGHAHITYTDTKGELYGLWDYEDIMYANNSTGNFVKQVITKGYRDNSTSPWFIFRYLKGSTITINSDGNYIITLHRYFQYRDSGMPAVTTHHYGVEAKTFGASGVTTNTSSTNTDTADIYNSITKNGKTIVLYKERTFKTSELVISGGTIDFTNTNNISVSTVKSVSTDGTNIVVVGTNSGKLQAQYNDTVQDFYEIEVGSNAVYIVNIDGKFYAVYTDASDQMIKMTEVTEYN</sequence>
<dbReference type="InterPro" id="IPR003343">
    <property type="entry name" value="Big_2"/>
</dbReference>
<proteinExistence type="predicted"/>
<dbReference type="Pfam" id="PF00395">
    <property type="entry name" value="SLH"/>
    <property type="match status" value="3"/>
</dbReference>
<dbReference type="InterPro" id="IPR051465">
    <property type="entry name" value="Cell_Envelope_Struct_Comp"/>
</dbReference>
<feature type="domain" description="SLH" evidence="4">
    <location>
        <begin position="153"/>
        <end position="213"/>
    </location>
</feature>
<keyword evidence="3" id="KW-0732">Signal</keyword>
<dbReference type="RefSeq" id="WP_132848393.1">
    <property type="nucleotide sequence ID" value="NZ_CP058648.1"/>
</dbReference>
<dbReference type="PROSITE" id="PS51272">
    <property type="entry name" value="SLH"/>
    <property type="match status" value="3"/>
</dbReference>
<feature type="chain" id="PRO_5020864035" evidence="3">
    <location>
        <begin position="32"/>
        <end position="1569"/>
    </location>
</feature>
<dbReference type="EMBL" id="SLYC01000015">
    <property type="protein sequence ID" value="TCQ02511.1"/>
    <property type="molecule type" value="Genomic_DNA"/>
</dbReference>
<feature type="region of interest" description="Disordered" evidence="2">
    <location>
        <begin position="399"/>
        <end position="424"/>
    </location>
</feature>
<gene>
    <name evidence="5" type="ORF">EDD79_101528</name>
</gene>
<keyword evidence="1" id="KW-0677">Repeat</keyword>
<evidence type="ECO:0000313" key="5">
    <source>
        <dbReference type="EMBL" id="TCQ02511.1"/>
    </source>
</evidence>